<accession>A0A1F5ZFK1</accession>
<dbReference type="AlphaFoldDB" id="A0A1F5ZFK1"/>
<evidence type="ECO:0000313" key="7">
    <source>
        <dbReference type="EMBL" id="OGG11269.1"/>
    </source>
</evidence>
<evidence type="ECO:0000256" key="3">
    <source>
        <dbReference type="ARBA" id="ARBA00022960"/>
    </source>
</evidence>
<comment type="similarity">
    <text evidence="1">Belongs to the FemABX family.</text>
</comment>
<dbReference type="STRING" id="1798370.A2Z00_02155"/>
<dbReference type="SUPFAM" id="SSF55729">
    <property type="entry name" value="Acyl-CoA N-acyltransferases (Nat)"/>
    <property type="match status" value="2"/>
</dbReference>
<dbReference type="InterPro" id="IPR050644">
    <property type="entry name" value="PG_Glycine_Bridge_Synth"/>
</dbReference>
<dbReference type="PANTHER" id="PTHR36174:SF1">
    <property type="entry name" value="LIPID II:GLYCINE GLYCYLTRANSFERASE"/>
    <property type="match status" value="1"/>
</dbReference>
<keyword evidence="5" id="KW-0012">Acyltransferase</keyword>
<evidence type="ECO:0000256" key="4">
    <source>
        <dbReference type="ARBA" id="ARBA00022984"/>
    </source>
</evidence>
<keyword evidence="2" id="KW-0808">Transferase</keyword>
<dbReference type="Proteomes" id="UP000177268">
    <property type="component" value="Unassembled WGS sequence"/>
</dbReference>
<dbReference type="InterPro" id="IPR003447">
    <property type="entry name" value="FEMABX"/>
</dbReference>
<keyword evidence="6" id="KW-0961">Cell wall biogenesis/degradation</keyword>
<dbReference type="Gene3D" id="3.40.630.30">
    <property type="match status" value="2"/>
</dbReference>
<dbReference type="PANTHER" id="PTHR36174">
    <property type="entry name" value="LIPID II:GLYCINE GLYCYLTRANSFERASE"/>
    <property type="match status" value="1"/>
</dbReference>
<dbReference type="Pfam" id="PF02388">
    <property type="entry name" value="FemAB"/>
    <property type="match status" value="3"/>
</dbReference>
<dbReference type="GO" id="GO:0009252">
    <property type="term" value="P:peptidoglycan biosynthetic process"/>
    <property type="evidence" value="ECO:0007669"/>
    <property type="project" value="UniProtKB-KW"/>
</dbReference>
<protein>
    <recommendedName>
        <fullName evidence="9">BioF2-like acetyltransferase domain-containing protein</fullName>
    </recommendedName>
</protein>
<dbReference type="GO" id="GO:0071555">
    <property type="term" value="P:cell wall organization"/>
    <property type="evidence" value="ECO:0007669"/>
    <property type="project" value="UniProtKB-KW"/>
</dbReference>
<reference evidence="7 8" key="1">
    <citation type="journal article" date="2016" name="Nat. Commun.">
        <title>Thousands of microbial genomes shed light on interconnected biogeochemical processes in an aquifer system.</title>
        <authorList>
            <person name="Anantharaman K."/>
            <person name="Brown C.T."/>
            <person name="Hug L.A."/>
            <person name="Sharon I."/>
            <person name="Castelle C.J."/>
            <person name="Probst A.J."/>
            <person name="Thomas B.C."/>
            <person name="Singh A."/>
            <person name="Wilkins M.J."/>
            <person name="Karaoz U."/>
            <person name="Brodie E.L."/>
            <person name="Williams K.H."/>
            <person name="Hubbard S.S."/>
            <person name="Banfield J.F."/>
        </authorList>
    </citation>
    <scope>NUCLEOTIDE SEQUENCE [LARGE SCALE GENOMIC DNA]</scope>
</reference>
<dbReference type="EMBL" id="MFIZ01000033">
    <property type="protein sequence ID" value="OGG11269.1"/>
    <property type="molecule type" value="Genomic_DNA"/>
</dbReference>
<organism evidence="7 8">
    <name type="scientific">Candidatus Gottesmanbacteria bacterium RBG_13_45_10</name>
    <dbReference type="NCBI Taxonomy" id="1798370"/>
    <lineage>
        <taxon>Bacteria</taxon>
        <taxon>Candidatus Gottesmaniibacteriota</taxon>
    </lineage>
</organism>
<evidence type="ECO:0000256" key="5">
    <source>
        <dbReference type="ARBA" id="ARBA00023315"/>
    </source>
</evidence>
<proteinExistence type="inferred from homology"/>
<evidence type="ECO:0000256" key="6">
    <source>
        <dbReference type="ARBA" id="ARBA00023316"/>
    </source>
</evidence>
<evidence type="ECO:0000256" key="2">
    <source>
        <dbReference type="ARBA" id="ARBA00022679"/>
    </source>
</evidence>
<dbReference type="GO" id="GO:0016755">
    <property type="term" value="F:aminoacyltransferase activity"/>
    <property type="evidence" value="ECO:0007669"/>
    <property type="project" value="InterPro"/>
</dbReference>
<evidence type="ECO:0008006" key="9">
    <source>
        <dbReference type="Google" id="ProtNLM"/>
    </source>
</evidence>
<evidence type="ECO:0000256" key="1">
    <source>
        <dbReference type="ARBA" id="ARBA00009943"/>
    </source>
</evidence>
<dbReference type="GO" id="GO:0008360">
    <property type="term" value="P:regulation of cell shape"/>
    <property type="evidence" value="ECO:0007669"/>
    <property type="project" value="UniProtKB-KW"/>
</dbReference>
<name>A0A1F5ZFK1_9BACT</name>
<dbReference type="InterPro" id="IPR016181">
    <property type="entry name" value="Acyl_CoA_acyltransferase"/>
</dbReference>
<gene>
    <name evidence="7" type="ORF">A2Z00_02155</name>
</gene>
<comment type="caution">
    <text evidence="7">The sequence shown here is derived from an EMBL/GenBank/DDBJ whole genome shotgun (WGS) entry which is preliminary data.</text>
</comment>
<sequence length="335" mass="38759">MYQFQPISSREVWENFLLRYAPQSLFQSWLWGEVQEKMGLSLWRMGVYDGKNLVGIAQIGKVKARRGWFLHIRHGPIFIEQNTSYWKEFLVSMRLLAKNEHAWFIRVSPLIENSKQHNGLLLSLGFRPAPIHAMDAELCWVLDIDKSDDELLAGMRKTTRYEIRRAEKLGVTVSRSMDAKDLKNFLALYGETSKRHHFVPHKGIEEEYEIFAKESKALLLLGVYEGKVLAGALILFYGGQAFYHHGASLSTKVPASSFLQWEAIREAKKRGIKLYNFWGIAPEDKPNHPWRGTTLFKKGFGGREVQYIHAHDLAISPFYIVPKTIESIRRKMKGY</sequence>
<keyword evidence="3" id="KW-0133">Cell shape</keyword>
<evidence type="ECO:0000313" key="8">
    <source>
        <dbReference type="Proteomes" id="UP000177268"/>
    </source>
</evidence>
<keyword evidence="4" id="KW-0573">Peptidoglycan synthesis</keyword>
<dbReference type="PROSITE" id="PS51191">
    <property type="entry name" value="FEMABX"/>
    <property type="match status" value="1"/>
</dbReference>